<protein>
    <submittedName>
        <fullName evidence="2">Uncharacterized protein</fullName>
    </submittedName>
</protein>
<reference evidence="1" key="2">
    <citation type="submission" date="2022-11" db="EMBL/GenBank/DDBJ databases">
        <title>Genomic repertoires linked with pathogenic potency of arthritogenic Prevotella copri isolated from the gut of rheumatoid arthritis patients.</title>
        <authorList>
            <person name="Nii T."/>
            <person name="Maeda Y."/>
            <person name="Motooka D."/>
            <person name="Naito M."/>
            <person name="Matsumoto Y."/>
            <person name="Ogawa T."/>
            <person name="Oguro-Igashira E."/>
            <person name="Kishikawa T."/>
            <person name="Yamashita M."/>
            <person name="Koizumi S."/>
            <person name="Kurakawa T."/>
            <person name="Okumura R."/>
            <person name="Kayama H."/>
            <person name="Murakami M."/>
            <person name="Sakaguchi T."/>
            <person name="Das B."/>
            <person name="Nakamura S."/>
            <person name="Okada Y."/>
            <person name="Kumanogoh A."/>
            <person name="Takeda K."/>
        </authorList>
    </citation>
    <scope>NUCLEOTIDE SEQUENCE</scope>
    <source>
        <strain evidence="1">N016-13</strain>
    </source>
</reference>
<gene>
    <name evidence="2" type="ORF">DW079_12365</name>
    <name evidence="1" type="ORF">ONT05_05295</name>
</gene>
<organism evidence="2 3">
    <name type="scientific">Segatella copri</name>
    <dbReference type="NCBI Taxonomy" id="165179"/>
    <lineage>
        <taxon>Bacteria</taxon>
        <taxon>Pseudomonadati</taxon>
        <taxon>Bacteroidota</taxon>
        <taxon>Bacteroidia</taxon>
        <taxon>Bacteroidales</taxon>
        <taxon>Prevotellaceae</taxon>
        <taxon>Segatella</taxon>
    </lineage>
</organism>
<dbReference type="AlphaFoldDB" id="A0A3R6MCN5"/>
<dbReference type="EMBL" id="QRNB01000078">
    <property type="protein sequence ID" value="RHK08775.1"/>
    <property type="molecule type" value="Genomic_DNA"/>
</dbReference>
<reference evidence="2 3" key="1">
    <citation type="submission" date="2018-08" db="EMBL/GenBank/DDBJ databases">
        <title>A genome reference for cultivated species of the human gut microbiota.</title>
        <authorList>
            <person name="Zou Y."/>
            <person name="Xue W."/>
            <person name="Luo G."/>
        </authorList>
    </citation>
    <scope>NUCLEOTIDE SEQUENCE [LARGE SCALE GENOMIC DNA]</scope>
    <source>
        <strain evidence="2 3">AF46-2NS</strain>
    </source>
</reference>
<dbReference type="Proteomes" id="UP000286211">
    <property type="component" value="Unassembled WGS sequence"/>
</dbReference>
<sequence>MGCYLAIGLKIKTAIGKKEISKHLDEMPLEDIFKEIEKEYHLEDIYIRQETEDYYVYTLDEKLLDKEFIPFLEKFYQLRYQDGDNYDAPDVLEELNSIPDTSSRLALLSKKSFQTYQMGSDNDYHRVNGSWNYEVPIYNTYAILSLDGKIIMECYNGVFKFLRRCIIAQLSEFKLSKVLSIWIDG</sequence>
<dbReference type="EMBL" id="JAPDUS010000007">
    <property type="protein sequence ID" value="MCW4092985.1"/>
    <property type="molecule type" value="Genomic_DNA"/>
</dbReference>
<dbReference type="Proteomes" id="UP001209074">
    <property type="component" value="Unassembled WGS sequence"/>
</dbReference>
<dbReference type="RefSeq" id="WP_119236707.1">
    <property type="nucleotide sequence ID" value="NZ_JAPDUQ010000002.1"/>
</dbReference>
<evidence type="ECO:0000313" key="2">
    <source>
        <dbReference type="EMBL" id="RHK08775.1"/>
    </source>
</evidence>
<comment type="caution">
    <text evidence="2">The sequence shown here is derived from an EMBL/GenBank/DDBJ whole genome shotgun (WGS) entry which is preliminary data.</text>
</comment>
<evidence type="ECO:0000313" key="1">
    <source>
        <dbReference type="EMBL" id="MCW4092985.1"/>
    </source>
</evidence>
<accession>A0A3R6MCN5</accession>
<evidence type="ECO:0000313" key="3">
    <source>
        <dbReference type="Proteomes" id="UP000286211"/>
    </source>
</evidence>
<name>A0A3R6MCN5_9BACT</name>
<proteinExistence type="predicted"/>